<feature type="compositionally biased region" description="Basic and acidic residues" evidence="1">
    <location>
        <begin position="600"/>
        <end position="628"/>
    </location>
</feature>
<protein>
    <submittedName>
        <fullName evidence="2">Uncharacterized protein</fullName>
    </submittedName>
</protein>
<feature type="region of interest" description="Disordered" evidence="1">
    <location>
        <begin position="87"/>
        <end position="144"/>
    </location>
</feature>
<feature type="compositionally biased region" description="Polar residues" evidence="1">
    <location>
        <begin position="94"/>
        <end position="144"/>
    </location>
</feature>
<feature type="region of interest" description="Disordered" evidence="1">
    <location>
        <begin position="177"/>
        <end position="277"/>
    </location>
</feature>
<organism evidence="2 3">
    <name type="scientific">Conoideocrella luteorostrata</name>
    <dbReference type="NCBI Taxonomy" id="1105319"/>
    <lineage>
        <taxon>Eukaryota</taxon>
        <taxon>Fungi</taxon>
        <taxon>Dikarya</taxon>
        <taxon>Ascomycota</taxon>
        <taxon>Pezizomycotina</taxon>
        <taxon>Sordariomycetes</taxon>
        <taxon>Hypocreomycetidae</taxon>
        <taxon>Hypocreales</taxon>
        <taxon>Clavicipitaceae</taxon>
        <taxon>Conoideocrella</taxon>
    </lineage>
</organism>
<comment type="caution">
    <text evidence="2">The sequence shown here is derived from an EMBL/GenBank/DDBJ whole genome shotgun (WGS) entry which is preliminary data.</text>
</comment>
<feature type="compositionally biased region" description="Basic residues" evidence="1">
    <location>
        <begin position="39"/>
        <end position="48"/>
    </location>
</feature>
<proteinExistence type="predicted"/>
<feature type="compositionally biased region" description="Low complexity" evidence="1">
    <location>
        <begin position="220"/>
        <end position="230"/>
    </location>
</feature>
<keyword evidence="3" id="KW-1185">Reference proteome</keyword>
<evidence type="ECO:0000313" key="2">
    <source>
        <dbReference type="EMBL" id="KAK2593994.1"/>
    </source>
</evidence>
<dbReference type="Proteomes" id="UP001251528">
    <property type="component" value="Unassembled WGS sequence"/>
</dbReference>
<dbReference type="EMBL" id="JASWJB010000186">
    <property type="protein sequence ID" value="KAK2593994.1"/>
    <property type="molecule type" value="Genomic_DNA"/>
</dbReference>
<dbReference type="AlphaFoldDB" id="A0AAJ0CJA5"/>
<feature type="region of interest" description="Disordered" evidence="1">
    <location>
        <begin position="600"/>
        <end position="634"/>
    </location>
</feature>
<evidence type="ECO:0000313" key="3">
    <source>
        <dbReference type="Proteomes" id="UP001251528"/>
    </source>
</evidence>
<feature type="compositionally biased region" description="Polar residues" evidence="1">
    <location>
        <begin position="178"/>
        <end position="200"/>
    </location>
</feature>
<sequence>MDSPRRTATVSSGTLLGEKWVVNNATEGSMTKQTSQKYMAKKTPRRRPSSMARPRLPPMETWNSHVPATASPAAYHHYGLTPPSYPYYEKPGVPSSSQWTRQDASNSGQPWSSGSGQNFHQGSSQMSTQLPGLQAGHGSQNSGAVSFPNDIYAFGLGGPVLQQPPVPHQKSIDKLTLPVTTSYPPTSNVLRSQPVPTASKPTGLRGYNAGAVIDLTQDNPSPNSTPTRSPTRSRRRFPLSDAKSTKVNSQFDEDPFVDSPSTNQGKCSPDQDTEHTATNETIYVATEHEERYGKEASLSPSVSAASSELPSTMRICEILDNSTTSASEINHELVVAQQDDSETTDGCPQARDIMSSSRAVMVEEGAEMECITENHHENAAENIADDLYAKRKSTEYIGGISQENLNNGERTPTPEIGIGNKEFNASPFDSTAFDVAIYQQTGAVRPPPEVVIGAKIIKRPISPRKDERRYIHVNPAIHQMHNGSRVWYERKTREIQARRNRKCWFGKVAARLRWLQKNKIRDQTMRREVVRNGEIPKRLDPQPRTYSRLLDIGHVSESELPEHVRQNPEWFRGYKILRQNHQERERWQRYQARERRRIRQERERQQIHQERERQQIHQDRESRQSHKERERRKHYLEMCEREVELFEQGQNADQD</sequence>
<feature type="region of interest" description="Disordered" evidence="1">
    <location>
        <begin position="25"/>
        <end position="64"/>
    </location>
</feature>
<name>A0AAJ0CJA5_9HYPO</name>
<accession>A0AAJ0CJA5</accession>
<evidence type="ECO:0000256" key="1">
    <source>
        <dbReference type="SAM" id="MobiDB-lite"/>
    </source>
</evidence>
<gene>
    <name evidence="2" type="ORF">QQS21_008306</name>
</gene>
<feature type="compositionally biased region" description="Polar residues" evidence="1">
    <location>
        <begin position="25"/>
        <end position="37"/>
    </location>
</feature>
<reference evidence="2" key="1">
    <citation type="submission" date="2023-06" db="EMBL/GenBank/DDBJ databases">
        <title>Conoideocrella luteorostrata (Hypocreales: Clavicipitaceae), a potential biocontrol fungus for elongate hemlock scale in United States Christmas tree production areas.</title>
        <authorList>
            <person name="Barrett H."/>
            <person name="Lovett B."/>
            <person name="Macias A.M."/>
            <person name="Stajich J.E."/>
            <person name="Kasson M.T."/>
        </authorList>
    </citation>
    <scope>NUCLEOTIDE SEQUENCE</scope>
    <source>
        <strain evidence="2">ARSEF 14590</strain>
    </source>
</reference>